<evidence type="ECO:0000256" key="1">
    <source>
        <dbReference type="SAM" id="MobiDB-lite"/>
    </source>
</evidence>
<dbReference type="EMBL" id="AP004064">
    <property type="protein sequence ID" value="BAD19249.1"/>
    <property type="molecule type" value="Genomic_DNA"/>
</dbReference>
<evidence type="ECO:0000313" key="2">
    <source>
        <dbReference type="EMBL" id="BAD19134.1"/>
    </source>
</evidence>
<organism evidence="3 4">
    <name type="scientific">Oryza sativa subsp. japonica</name>
    <name type="common">Rice</name>
    <dbReference type="NCBI Taxonomy" id="39947"/>
    <lineage>
        <taxon>Eukaryota</taxon>
        <taxon>Viridiplantae</taxon>
        <taxon>Streptophyta</taxon>
        <taxon>Embryophyta</taxon>
        <taxon>Tracheophyta</taxon>
        <taxon>Spermatophyta</taxon>
        <taxon>Magnoliopsida</taxon>
        <taxon>Liliopsida</taxon>
        <taxon>Poales</taxon>
        <taxon>Poaceae</taxon>
        <taxon>BOP clade</taxon>
        <taxon>Oryzoideae</taxon>
        <taxon>Oryzeae</taxon>
        <taxon>Oryzinae</taxon>
        <taxon>Oryza</taxon>
        <taxon>Oryza sativa</taxon>
    </lineage>
</organism>
<feature type="compositionally biased region" description="Low complexity" evidence="1">
    <location>
        <begin position="95"/>
        <end position="119"/>
    </location>
</feature>
<sequence>MGWGVRRQPTAAGWRPGAGWRRPAGGGGMGDGRPAVAGWRRPAGGVGMAAGRGPAGWRTPGGGPAQAGGMEAGRRRPRPPLLQIRPEGKRRDGGRPAAARRGPAGWRPVAGGLALPSPRSGRRGSGEMGGRPLGEVRNINLFDGYRLVSAGCFGLRHPVGAPPADRTGR</sequence>
<proteinExistence type="predicted"/>
<gene>
    <name evidence="2" type="ORF">OJ1112_G06.15</name>
    <name evidence="3" type="ORF">OJ1520_C09.27</name>
</gene>
<feature type="compositionally biased region" description="Gly residues" evidence="1">
    <location>
        <begin position="44"/>
        <end position="66"/>
    </location>
</feature>
<reference evidence="4" key="4">
    <citation type="journal article" date="2008" name="Nucleic Acids Res.">
        <title>The rice annotation project database (RAP-DB): 2008 update.</title>
        <authorList>
            <consortium name="The rice annotation project (RAP)"/>
        </authorList>
    </citation>
    <scope>GENOME REANNOTATION</scope>
    <source>
        <strain evidence="4">cv. Nipponbare</strain>
    </source>
</reference>
<dbReference type="EMBL" id="AP003996">
    <property type="protein sequence ID" value="BAD19134.1"/>
    <property type="molecule type" value="Genomic_DNA"/>
</dbReference>
<protein>
    <submittedName>
        <fullName evidence="3">Uncharacterized protein</fullName>
    </submittedName>
</protein>
<dbReference type="AlphaFoldDB" id="Q6K9A1"/>
<dbReference type="Proteomes" id="UP000000763">
    <property type="component" value="Chromosome 2"/>
</dbReference>
<evidence type="ECO:0000313" key="4">
    <source>
        <dbReference type="Proteomes" id="UP000000763"/>
    </source>
</evidence>
<reference evidence="4" key="3">
    <citation type="journal article" date="2005" name="Nature">
        <title>The map-based sequence of the rice genome.</title>
        <authorList>
            <consortium name="International rice genome sequencing project (IRGSP)"/>
            <person name="Matsumoto T."/>
            <person name="Wu J."/>
            <person name="Kanamori H."/>
            <person name="Katayose Y."/>
            <person name="Fujisawa M."/>
            <person name="Namiki N."/>
            <person name="Mizuno H."/>
            <person name="Yamamoto K."/>
            <person name="Antonio B.A."/>
            <person name="Baba T."/>
            <person name="Sakata K."/>
            <person name="Nagamura Y."/>
            <person name="Aoki H."/>
            <person name="Arikawa K."/>
            <person name="Arita K."/>
            <person name="Bito T."/>
            <person name="Chiden Y."/>
            <person name="Fujitsuka N."/>
            <person name="Fukunaka R."/>
            <person name="Hamada M."/>
            <person name="Harada C."/>
            <person name="Hayashi A."/>
            <person name="Hijishita S."/>
            <person name="Honda M."/>
            <person name="Hosokawa S."/>
            <person name="Ichikawa Y."/>
            <person name="Idonuma A."/>
            <person name="Iijima M."/>
            <person name="Ikeda M."/>
            <person name="Ikeno M."/>
            <person name="Ito K."/>
            <person name="Ito S."/>
            <person name="Ito T."/>
            <person name="Ito Y."/>
            <person name="Ito Y."/>
            <person name="Iwabuchi A."/>
            <person name="Kamiya K."/>
            <person name="Karasawa W."/>
            <person name="Kurita K."/>
            <person name="Katagiri S."/>
            <person name="Kikuta A."/>
            <person name="Kobayashi H."/>
            <person name="Kobayashi N."/>
            <person name="Machita K."/>
            <person name="Maehara T."/>
            <person name="Masukawa M."/>
            <person name="Mizubayashi T."/>
            <person name="Mukai Y."/>
            <person name="Nagasaki H."/>
            <person name="Nagata Y."/>
            <person name="Naito S."/>
            <person name="Nakashima M."/>
            <person name="Nakama Y."/>
            <person name="Nakamichi Y."/>
            <person name="Nakamura M."/>
            <person name="Meguro A."/>
            <person name="Negishi M."/>
            <person name="Ohta I."/>
            <person name="Ohta T."/>
            <person name="Okamoto M."/>
            <person name="Ono N."/>
            <person name="Saji S."/>
            <person name="Sakaguchi M."/>
            <person name="Sakai K."/>
            <person name="Shibata M."/>
            <person name="Shimokawa T."/>
            <person name="Song J."/>
            <person name="Takazaki Y."/>
            <person name="Terasawa K."/>
            <person name="Tsugane M."/>
            <person name="Tsuji K."/>
            <person name="Ueda S."/>
            <person name="Waki K."/>
            <person name="Yamagata H."/>
            <person name="Yamamoto M."/>
            <person name="Yamamoto S."/>
            <person name="Yamane H."/>
            <person name="Yoshiki S."/>
            <person name="Yoshihara R."/>
            <person name="Yukawa K."/>
            <person name="Zhong H."/>
            <person name="Yano M."/>
            <person name="Yuan Q."/>
            <person name="Ouyang S."/>
            <person name="Liu J."/>
            <person name="Jones K.M."/>
            <person name="Gansberger K."/>
            <person name="Moffat K."/>
            <person name="Hill J."/>
            <person name="Bera J."/>
            <person name="Fadrosh D."/>
            <person name="Jin S."/>
            <person name="Johri S."/>
            <person name="Kim M."/>
            <person name="Overton L."/>
            <person name="Reardon M."/>
            <person name="Tsitrin T."/>
            <person name="Vuong H."/>
            <person name="Weaver B."/>
            <person name="Ciecko A."/>
            <person name="Tallon L."/>
            <person name="Jackson J."/>
            <person name="Pai G."/>
            <person name="Aken S.V."/>
            <person name="Utterback T."/>
            <person name="Reidmuller S."/>
            <person name="Feldblyum T."/>
            <person name="Hsiao J."/>
            <person name="Zismann V."/>
            <person name="Iobst S."/>
            <person name="de Vazeille A.R."/>
            <person name="Buell C.R."/>
            <person name="Ying K."/>
            <person name="Li Y."/>
            <person name="Lu T."/>
            <person name="Huang Y."/>
            <person name="Zhao Q."/>
            <person name="Feng Q."/>
            <person name="Zhang L."/>
            <person name="Zhu J."/>
            <person name="Weng Q."/>
            <person name="Mu J."/>
            <person name="Lu Y."/>
            <person name="Fan D."/>
            <person name="Liu Y."/>
            <person name="Guan J."/>
            <person name="Zhang Y."/>
            <person name="Yu S."/>
            <person name="Liu X."/>
            <person name="Zhang Y."/>
            <person name="Hong G."/>
            <person name="Han B."/>
            <person name="Choisne N."/>
            <person name="Demange N."/>
            <person name="Orjeda G."/>
            <person name="Samain S."/>
            <person name="Cattolico L."/>
            <person name="Pelletier E."/>
            <person name="Couloux A."/>
            <person name="Segurens B."/>
            <person name="Wincker P."/>
            <person name="D'Hont A."/>
            <person name="Scarpelli C."/>
            <person name="Weissenbach J."/>
            <person name="Salanoubat M."/>
            <person name="Quetier F."/>
            <person name="Yu Y."/>
            <person name="Kim H.R."/>
            <person name="Rambo T."/>
            <person name="Currie J."/>
            <person name="Collura K."/>
            <person name="Luo M."/>
            <person name="Yang T."/>
            <person name="Ammiraju J.S.S."/>
            <person name="Engler F."/>
            <person name="Soderlund C."/>
            <person name="Wing R.A."/>
            <person name="Palmer L.E."/>
            <person name="de la Bastide M."/>
            <person name="Spiegel L."/>
            <person name="Nascimento L."/>
            <person name="Zutavern T."/>
            <person name="O'Shaughnessy A."/>
            <person name="Dike S."/>
            <person name="Dedhia N."/>
            <person name="Preston R."/>
            <person name="Balija V."/>
            <person name="McCombie W.R."/>
            <person name="Chow T."/>
            <person name="Chen H."/>
            <person name="Chung M."/>
            <person name="Chen C."/>
            <person name="Shaw J."/>
            <person name="Wu H."/>
            <person name="Hsiao K."/>
            <person name="Chao Y."/>
            <person name="Chu M."/>
            <person name="Cheng C."/>
            <person name="Hour A."/>
            <person name="Lee P."/>
            <person name="Lin S."/>
            <person name="Lin Y."/>
            <person name="Liou J."/>
            <person name="Liu S."/>
            <person name="Hsing Y."/>
            <person name="Raghuvanshi S."/>
            <person name="Mohanty A."/>
            <person name="Bharti A.K."/>
            <person name="Gaur A."/>
            <person name="Gupta V."/>
            <person name="Kumar D."/>
            <person name="Ravi V."/>
            <person name="Vij S."/>
            <person name="Kapur A."/>
            <person name="Khurana P."/>
            <person name="Khurana P."/>
            <person name="Khurana J.P."/>
            <person name="Tyagi A.K."/>
            <person name="Gaikwad K."/>
            <person name="Singh A."/>
            <person name="Dalal V."/>
            <person name="Srivastava S."/>
            <person name="Dixit A."/>
            <person name="Pal A.K."/>
            <person name="Ghazi I.A."/>
            <person name="Yadav M."/>
            <person name="Pandit A."/>
            <person name="Bhargava A."/>
            <person name="Sureshbabu K."/>
            <person name="Batra K."/>
            <person name="Sharma T.R."/>
            <person name="Mohapatra T."/>
            <person name="Singh N.K."/>
            <person name="Messing J."/>
            <person name="Nelson A.B."/>
            <person name="Fuks G."/>
            <person name="Kavchok S."/>
            <person name="Keizer G."/>
            <person name="Linton E."/>
            <person name="Llaca V."/>
            <person name="Song R."/>
            <person name="Tanyolac B."/>
            <person name="Young S."/>
            <person name="Ho-Il K."/>
            <person name="Hahn J.H."/>
            <person name="Sangsakoo G."/>
            <person name="Vanavichit A."/>
            <person name="de Mattos Luiz.A.T."/>
            <person name="Zimmer P.D."/>
            <person name="Malone G."/>
            <person name="Dellagostin O."/>
            <person name="de Oliveira A.C."/>
            <person name="Bevan M."/>
            <person name="Bancroft I."/>
            <person name="Minx P."/>
            <person name="Cordum H."/>
            <person name="Wilson R."/>
            <person name="Cheng Z."/>
            <person name="Jin W."/>
            <person name="Jiang J."/>
            <person name="Leong S.A."/>
            <person name="Iwama H."/>
            <person name="Gojobori T."/>
            <person name="Itoh T."/>
            <person name="Niimura Y."/>
            <person name="Fujii Y."/>
            <person name="Habara T."/>
            <person name="Sakai H."/>
            <person name="Sato Y."/>
            <person name="Wilson G."/>
            <person name="Kumar K."/>
            <person name="McCouch S."/>
            <person name="Juretic N."/>
            <person name="Hoen D."/>
            <person name="Wright S."/>
            <person name="Bruskiewich R."/>
            <person name="Bureau T."/>
            <person name="Miyao A."/>
            <person name="Hirochika H."/>
            <person name="Nishikawa T."/>
            <person name="Kadowaki K."/>
            <person name="Sugiura M."/>
            <person name="Burr B."/>
            <person name="Sasaki T."/>
        </authorList>
    </citation>
    <scope>NUCLEOTIDE SEQUENCE [LARGE SCALE GENOMIC DNA]</scope>
    <source>
        <strain evidence="4">cv. Nipponbare</strain>
    </source>
</reference>
<accession>Q6K9A1</accession>
<evidence type="ECO:0000313" key="3">
    <source>
        <dbReference type="EMBL" id="BAD19249.1"/>
    </source>
</evidence>
<feature type="compositionally biased region" description="Low complexity" evidence="1">
    <location>
        <begin position="9"/>
        <end position="23"/>
    </location>
</feature>
<reference evidence="3" key="2">
    <citation type="submission" date="2001-08" db="EMBL/GenBank/DDBJ databases">
        <title>Oryza sativa nipponbare(GA3) genomic DNA, chromosome 2, BAC clone:OJ1520_C09.</title>
        <authorList>
            <person name="Sasaki T."/>
            <person name="Matsumoto T."/>
            <person name="Yamamoto K."/>
        </authorList>
    </citation>
    <scope>NUCLEOTIDE SEQUENCE</scope>
</reference>
<name>Q6K9A1_ORYSJ</name>
<reference evidence="2" key="1">
    <citation type="submission" date="2001-08" db="EMBL/GenBank/DDBJ databases">
        <title>Oryza sativa nipponbare(GA3) genomic DNA, chromosome 2, BAC clone:OJ1112_G06.</title>
        <authorList>
            <person name="Sasaki T."/>
            <person name="Matsumoto T."/>
            <person name="Yamamoto K."/>
        </authorList>
    </citation>
    <scope>NUCLEOTIDE SEQUENCE</scope>
</reference>
<feature type="region of interest" description="Disordered" evidence="1">
    <location>
        <begin position="1"/>
        <end position="133"/>
    </location>
</feature>